<proteinExistence type="predicted"/>
<dbReference type="PANTHER" id="PTHR34964">
    <property type="entry name" value="MEMBRANE LIPOPROTEIN-RELATED"/>
    <property type="match status" value="1"/>
</dbReference>
<feature type="region of interest" description="Disordered" evidence="1">
    <location>
        <begin position="110"/>
        <end position="197"/>
    </location>
</feature>
<feature type="compositionally biased region" description="Low complexity" evidence="1">
    <location>
        <begin position="171"/>
        <end position="187"/>
    </location>
</feature>
<keyword evidence="4" id="KW-1185">Reference proteome</keyword>
<gene>
    <name evidence="3" type="ORF">Cgig2_015090</name>
</gene>
<protein>
    <submittedName>
        <fullName evidence="3">Uncharacterized protein</fullName>
    </submittedName>
</protein>
<dbReference type="EMBL" id="JAKOGI010000035">
    <property type="protein sequence ID" value="KAJ8447727.1"/>
    <property type="molecule type" value="Genomic_DNA"/>
</dbReference>
<accession>A0A9Q1KQV3</accession>
<comment type="caution">
    <text evidence="3">The sequence shown here is derived from an EMBL/GenBank/DDBJ whole genome shotgun (WGS) entry which is preliminary data.</text>
</comment>
<keyword evidence="2" id="KW-0812">Transmembrane</keyword>
<feature type="transmembrane region" description="Helical" evidence="2">
    <location>
        <begin position="46"/>
        <end position="69"/>
    </location>
</feature>
<keyword evidence="2" id="KW-1133">Transmembrane helix</keyword>
<organism evidence="3 4">
    <name type="scientific">Carnegiea gigantea</name>
    <dbReference type="NCBI Taxonomy" id="171969"/>
    <lineage>
        <taxon>Eukaryota</taxon>
        <taxon>Viridiplantae</taxon>
        <taxon>Streptophyta</taxon>
        <taxon>Embryophyta</taxon>
        <taxon>Tracheophyta</taxon>
        <taxon>Spermatophyta</taxon>
        <taxon>Magnoliopsida</taxon>
        <taxon>eudicotyledons</taxon>
        <taxon>Gunneridae</taxon>
        <taxon>Pentapetalae</taxon>
        <taxon>Caryophyllales</taxon>
        <taxon>Cactineae</taxon>
        <taxon>Cactaceae</taxon>
        <taxon>Cactoideae</taxon>
        <taxon>Echinocereeae</taxon>
        <taxon>Carnegiea</taxon>
    </lineage>
</organism>
<evidence type="ECO:0000256" key="2">
    <source>
        <dbReference type="SAM" id="Phobius"/>
    </source>
</evidence>
<evidence type="ECO:0000313" key="3">
    <source>
        <dbReference type="EMBL" id="KAJ8447727.1"/>
    </source>
</evidence>
<dbReference type="AlphaFoldDB" id="A0A9Q1KQV3"/>
<dbReference type="Proteomes" id="UP001153076">
    <property type="component" value="Unassembled WGS sequence"/>
</dbReference>
<evidence type="ECO:0000256" key="1">
    <source>
        <dbReference type="SAM" id="MobiDB-lite"/>
    </source>
</evidence>
<dbReference type="OrthoDB" id="784693at2759"/>
<dbReference type="PANTHER" id="PTHR34964:SF1">
    <property type="entry name" value="MEMBRANE LIPOPROTEIN"/>
    <property type="match status" value="1"/>
</dbReference>
<keyword evidence="2" id="KW-0472">Membrane</keyword>
<feature type="transmembrane region" description="Helical" evidence="2">
    <location>
        <begin position="12"/>
        <end position="34"/>
    </location>
</feature>
<sequence>MPAAENPKVGGCSVWVISLLLFVCTISGAIFLVLYMTENESTPSTFWYPIVGVSLVCLPWFFWLLTFLYRVISRSFGFRFICFNPFGSSHPDDEIAPSANGGGGSSLGLGTSVVANTGSRDGGGGKIENGNENGESRDPTQPGSPRRVHFGGVVILGEENEDENGKRESPRPSTSSSSSSSSSAPTSMQSNESEIPLRARKMGIFHVIAVRSSCIPRSRANE</sequence>
<evidence type="ECO:0000313" key="4">
    <source>
        <dbReference type="Proteomes" id="UP001153076"/>
    </source>
</evidence>
<name>A0A9Q1KQV3_9CARY</name>
<reference evidence="3" key="1">
    <citation type="submission" date="2022-04" db="EMBL/GenBank/DDBJ databases">
        <title>Carnegiea gigantea Genome sequencing and assembly v2.</title>
        <authorList>
            <person name="Copetti D."/>
            <person name="Sanderson M.J."/>
            <person name="Burquez A."/>
            <person name="Wojciechowski M.F."/>
        </authorList>
    </citation>
    <scope>NUCLEOTIDE SEQUENCE</scope>
    <source>
        <strain evidence="3">SGP5-SGP5p</strain>
        <tissue evidence="3">Aerial part</tissue>
    </source>
</reference>